<feature type="binding site" evidence="12">
    <location>
        <begin position="272"/>
        <end position="273"/>
    </location>
    <ligand>
        <name>L-glutamate</name>
        <dbReference type="ChEBI" id="CHEBI:29985"/>
    </ligand>
</feature>
<comment type="catalytic activity">
    <reaction evidence="19">
        <text>L-glutamate + NH4(+) + ATP = L-glutamine + ADP + phosphate + H(+)</text>
        <dbReference type="Rhea" id="RHEA:16169"/>
        <dbReference type="ChEBI" id="CHEBI:15378"/>
        <dbReference type="ChEBI" id="CHEBI:28938"/>
        <dbReference type="ChEBI" id="CHEBI:29985"/>
        <dbReference type="ChEBI" id="CHEBI:30616"/>
        <dbReference type="ChEBI" id="CHEBI:43474"/>
        <dbReference type="ChEBI" id="CHEBI:58359"/>
        <dbReference type="ChEBI" id="CHEBI:456216"/>
        <dbReference type="EC" id="6.3.1.2"/>
    </reaction>
</comment>
<dbReference type="PANTHER" id="PTHR43407">
    <property type="entry name" value="GLUTAMINE SYNTHETASE"/>
    <property type="match status" value="1"/>
</dbReference>
<evidence type="ECO:0000256" key="18">
    <source>
        <dbReference type="RuleBase" id="RU000387"/>
    </source>
</evidence>
<evidence type="ECO:0000259" key="20">
    <source>
        <dbReference type="PROSITE" id="PS51986"/>
    </source>
</evidence>
<keyword evidence="23" id="KW-1185">Reference proteome</keyword>
<feature type="binding site" evidence="14">
    <location>
        <position position="138"/>
    </location>
    <ligand>
        <name>Mg(2+)</name>
        <dbReference type="ChEBI" id="CHEBI:18420"/>
        <label>1</label>
    </ligand>
</feature>
<evidence type="ECO:0000256" key="19">
    <source>
        <dbReference type="RuleBase" id="RU004356"/>
    </source>
</evidence>
<feature type="binding site" evidence="12">
    <location>
        <position position="336"/>
    </location>
    <ligand>
        <name>L-glutamate</name>
        <dbReference type="ChEBI" id="CHEBI:29985"/>
    </ligand>
</feature>
<evidence type="ECO:0000313" key="22">
    <source>
        <dbReference type="EMBL" id="AEE14423.1"/>
    </source>
</evidence>
<dbReference type="SUPFAM" id="SSF55931">
    <property type="entry name" value="Glutamine synthetase/guanido kinase"/>
    <property type="match status" value="1"/>
</dbReference>
<feature type="binding site" evidence="14">
    <location>
        <position position="367"/>
    </location>
    <ligand>
        <name>Mg(2+)</name>
        <dbReference type="ChEBI" id="CHEBI:18420"/>
        <label>1</label>
    </ligand>
</feature>
<feature type="binding site" evidence="12">
    <location>
        <position position="330"/>
    </location>
    <ligand>
        <name>L-glutamate</name>
        <dbReference type="ChEBI" id="CHEBI:29985"/>
    </ligand>
</feature>
<dbReference type="SMART" id="SM01230">
    <property type="entry name" value="Gln-synt_C"/>
    <property type="match status" value="1"/>
</dbReference>
<dbReference type="FunFam" id="3.30.590.10:FF:000001">
    <property type="entry name" value="Glutamine synthetase"/>
    <property type="match status" value="1"/>
</dbReference>
<feature type="binding site" evidence="13">
    <location>
        <position position="348"/>
    </location>
    <ligand>
        <name>ATP</name>
        <dbReference type="ChEBI" id="CHEBI:30616"/>
    </ligand>
</feature>
<proteinExistence type="inferred from homology"/>
<feature type="binding site" evidence="13">
    <location>
        <position position="362"/>
    </location>
    <ligand>
        <name>ATP</name>
        <dbReference type="ChEBI" id="CHEBI:30616"/>
    </ligand>
</feature>
<dbReference type="PANTHER" id="PTHR43407:SF1">
    <property type="entry name" value="LENGSIN"/>
    <property type="match status" value="1"/>
</dbReference>
<keyword evidence="6 15" id="KW-0597">Phosphoprotein</keyword>
<evidence type="ECO:0000256" key="7">
    <source>
        <dbReference type="ARBA" id="ARBA00022598"/>
    </source>
</evidence>
<dbReference type="PROSITE" id="PS00181">
    <property type="entry name" value="GLNA_ATP"/>
    <property type="match status" value="1"/>
</dbReference>
<evidence type="ECO:0000256" key="10">
    <source>
        <dbReference type="ARBA" id="ARBA00022840"/>
    </source>
</evidence>
<evidence type="ECO:0000256" key="5">
    <source>
        <dbReference type="ARBA" id="ARBA00022490"/>
    </source>
</evidence>
<name>M1E712_9BACT</name>
<gene>
    <name evidence="22" type="ORF">Thena_0790</name>
</gene>
<keyword evidence="7 19" id="KW-0436">Ligase</keyword>
<dbReference type="GO" id="GO:0016020">
    <property type="term" value="C:membrane"/>
    <property type="evidence" value="ECO:0007669"/>
    <property type="project" value="TreeGrafter"/>
</dbReference>
<evidence type="ECO:0000256" key="15">
    <source>
        <dbReference type="PIRSR" id="PIRSR604809-50"/>
    </source>
</evidence>
<dbReference type="InterPro" id="IPR004809">
    <property type="entry name" value="Gln_synth_I"/>
</dbReference>
<dbReference type="EC" id="6.3.1.2" evidence="19"/>
<evidence type="ECO:0000256" key="14">
    <source>
        <dbReference type="PIRSR" id="PIRSR604809-3"/>
    </source>
</evidence>
<feature type="binding site" evidence="12">
    <location>
        <position position="369"/>
    </location>
    <ligand>
        <name>L-glutamate</name>
        <dbReference type="ChEBI" id="CHEBI:29985"/>
    </ligand>
</feature>
<dbReference type="STRING" id="747365.Thena_0790"/>
<dbReference type="InterPro" id="IPR027302">
    <property type="entry name" value="Gln_synth_N_conserv_site"/>
</dbReference>
<evidence type="ECO:0000256" key="17">
    <source>
        <dbReference type="RuleBase" id="RU000384"/>
    </source>
</evidence>
<feature type="binding site" evidence="12">
    <location>
        <position position="348"/>
    </location>
    <ligand>
        <name>L-glutamate</name>
        <dbReference type="ChEBI" id="CHEBI:29985"/>
    </ligand>
</feature>
<dbReference type="InterPro" id="IPR027303">
    <property type="entry name" value="Gln_synth_gly_rich_site"/>
</dbReference>
<dbReference type="InterPro" id="IPR036651">
    <property type="entry name" value="Gln_synt_N_sf"/>
</dbReference>
<dbReference type="PROSITE" id="PS51986">
    <property type="entry name" value="GS_BETA_GRASP"/>
    <property type="match status" value="1"/>
</dbReference>
<dbReference type="AlphaFoldDB" id="M1E712"/>
<evidence type="ECO:0000256" key="11">
    <source>
        <dbReference type="ARBA" id="ARBA00022842"/>
    </source>
</evidence>
<dbReference type="PROSITE" id="PS00182">
    <property type="entry name" value="GLNA_ADENYLATION"/>
    <property type="match status" value="1"/>
</dbReference>
<keyword evidence="9 13" id="KW-0547">Nucleotide-binding</keyword>
<dbReference type="Gene3D" id="3.30.590.10">
    <property type="entry name" value="Glutamine synthetase/guanido kinase, catalytic domain"/>
    <property type="match status" value="1"/>
</dbReference>
<comment type="subcellular location">
    <subcellularLocation>
        <location evidence="1 18">Cytoplasm</location>
    </subcellularLocation>
</comment>
<dbReference type="GO" id="GO:0019740">
    <property type="term" value="P:nitrogen utilization"/>
    <property type="evidence" value="ECO:0007669"/>
    <property type="project" value="TreeGrafter"/>
</dbReference>
<reference evidence="22 23" key="1">
    <citation type="submission" date="2011-04" db="EMBL/GenBank/DDBJ databases">
        <title>The complete genome of Thermodesulfobium narugense DSM 14796.</title>
        <authorList>
            <consortium name="US DOE Joint Genome Institute (JGI-PGF)"/>
            <person name="Lucas S."/>
            <person name="Han J."/>
            <person name="Lapidus A."/>
            <person name="Bruce D."/>
            <person name="Goodwin L."/>
            <person name="Pitluck S."/>
            <person name="Peters L."/>
            <person name="Kyrpides N."/>
            <person name="Mavromatis K."/>
            <person name="Pagani I."/>
            <person name="Ivanova N."/>
            <person name="Ovchinnikova G."/>
            <person name="Zhang X."/>
            <person name="Saunders L."/>
            <person name="Detter J.C."/>
            <person name="Tapia R."/>
            <person name="Han C."/>
            <person name="Land M."/>
            <person name="Hauser L."/>
            <person name="Markowitz V."/>
            <person name="Cheng J.-F."/>
            <person name="Hugenholtz P."/>
            <person name="Woyke T."/>
            <person name="Wu D."/>
            <person name="Spring S."/>
            <person name="Schroeder M."/>
            <person name="Brambilla E."/>
            <person name="Klenk H.-P."/>
            <person name="Eisen J.A."/>
        </authorList>
    </citation>
    <scope>NUCLEOTIDE SEQUENCE [LARGE SCALE GENOMIC DNA]</scope>
    <source>
        <strain evidence="22 23">DSM 14796</strain>
    </source>
</reference>
<dbReference type="InterPro" id="IPR001637">
    <property type="entry name" value="Gln_synth_I_adenylation_site"/>
</dbReference>
<organism evidence="22 23">
    <name type="scientific">Thermodesulfobium narugense DSM 14796</name>
    <dbReference type="NCBI Taxonomy" id="747365"/>
    <lineage>
        <taxon>Bacteria</taxon>
        <taxon>Pseudomonadati</taxon>
        <taxon>Thermodesulfobiota</taxon>
        <taxon>Thermodesulfobiia</taxon>
        <taxon>Thermodesulfobiales</taxon>
        <taxon>Thermodesulfobiaceae</taxon>
        <taxon>Thermodesulfobium</taxon>
    </lineage>
</organism>
<dbReference type="GO" id="GO:0004356">
    <property type="term" value="F:glutamine synthetase activity"/>
    <property type="evidence" value="ECO:0007669"/>
    <property type="project" value="UniProtKB-EC"/>
</dbReference>
<evidence type="ECO:0000256" key="12">
    <source>
        <dbReference type="PIRSR" id="PIRSR604809-1"/>
    </source>
</evidence>
<keyword evidence="10 13" id="KW-0067">ATP-binding</keyword>
<evidence type="ECO:0000256" key="3">
    <source>
        <dbReference type="ARBA" id="ARBA00011354"/>
    </source>
</evidence>
<comment type="subunit">
    <text evidence="3 18">Oligomer of 12 subunits arranged in the form of two hexagons.</text>
</comment>
<evidence type="ECO:0000256" key="8">
    <source>
        <dbReference type="ARBA" id="ARBA00022723"/>
    </source>
</evidence>
<feature type="modified residue" description="O-AMP-tyrosine" evidence="15">
    <location>
        <position position="407"/>
    </location>
</feature>
<evidence type="ECO:0000313" key="23">
    <source>
        <dbReference type="Proteomes" id="UP000011765"/>
    </source>
</evidence>
<evidence type="ECO:0000256" key="4">
    <source>
        <dbReference type="ARBA" id="ARBA00021364"/>
    </source>
</evidence>
<evidence type="ECO:0000256" key="16">
    <source>
        <dbReference type="PROSITE-ProRule" id="PRU01330"/>
    </source>
</evidence>
<accession>M1E712</accession>
<evidence type="ECO:0000256" key="6">
    <source>
        <dbReference type="ARBA" id="ARBA00022553"/>
    </source>
</evidence>
<dbReference type="Pfam" id="PF00120">
    <property type="entry name" value="Gln-synt_C"/>
    <property type="match status" value="1"/>
</dbReference>
<feature type="binding site" evidence="13">
    <location>
        <position position="215"/>
    </location>
    <ligand>
        <name>ATP</name>
        <dbReference type="ChEBI" id="CHEBI:30616"/>
    </ligand>
</feature>
<dbReference type="EMBL" id="CP002690">
    <property type="protein sequence ID" value="AEE14423.1"/>
    <property type="molecule type" value="Genomic_DNA"/>
</dbReference>
<evidence type="ECO:0000256" key="1">
    <source>
        <dbReference type="ARBA" id="ARBA00004496"/>
    </source>
</evidence>
<dbReference type="Pfam" id="PF03951">
    <property type="entry name" value="Gln-synt_N"/>
    <property type="match status" value="1"/>
</dbReference>
<dbReference type="NCBIfam" id="TIGR00653">
    <property type="entry name" value="GlnA"/>
    <property type="match status" value="1"/>
</dbReference>
<feature type="binding site" evidence="14">
    <location>
        <position position="228"/>
    </location>
    <ligand>
        <name>Mg(2+)</name>
        <dbReference type="ChEBI" id="CHEBI:18420"/>
        <label>1</label>
    </ligand>
</feature>
<dbReference type="InterPro" id="IPR014746">
    <property type="entry name" value="Gln_synth/guanido_kin_cat_dom"/>
</dbReference>
<evidence type="ECO:0000256" key="9">
    <source>
        <dbReference type="ARBA" id="ARBA00022741"/>
    </source>
</evidence>
<dbReference type="Proteomes" id="UP000011765">
    <property type="component" value="Chromosome"/>
</dbReference>
<evidence type="ECO:0000256" key="13">
    <source>
        <dbReference type="PIRSR" id="PIRSR604809-2"/>
    </source>
</evidence>
<dbReference type="GO" id="GO:0006542">
    <property type="term" value="P:glutamine biosynthetic process"/>
    <property type="evidence" value="ECO:0007669"/>
    <property type="project" value="InterPro"/>
</dbReference>
<feature type="domain" description="GS catalytic" evidence="21">
    <location>
        <begin position="113"/>
        <end position="478"/>
    </location>
</feature>
<evidence type="ECO:0000256" key="2">
    <source>
        <dbReference type="ARBA" id="ARBA00009897"/>
    </source>
</evidence>
<keyword evidence="5 18" id="KW-0963">Cytoplasm</keyword>
<evidence type="ECO:0000259" key="21">
    <source>
        <dbReference type="PROSITE" id="PS51987"/>
    </source>
</evidence>
<dbReference type="Gene3D" id="3.10.20.70">
    <property type="entry name" value="Glutamine synthetase, N-terminal domain"/>
    <property type="match status" value="1"/>
</dbReference>
<protein>
    <recommendedName>
        <fullName evidence="4 19">Glutamine synthetase</fullName>
        <ecNumber evidence="19">6.3.1.2</ecNumber>
    </recommendedName>
</protein>
<dbReference type="RefSeq" id="WP_013756149.1">
    <property type="nucleotide sequence ID" value="NC_015499.1"/>
</dbReference>
<dbReference type="KEGG" id="tnr:Thena_0790"/>
<feature type="binding site" evidence="14">
    <location>
        <position position="140"/>
    </location>
    <ligand>
        <name>Mg(2+)</name>
        <dbReference type="ChEBI" id="CHEBI:18420"/>
        <label>1</label>
    </ligand>
</feature>
<feature type="binding site" evidence="14">
    <location>
        <position position="220"/>
    </location>
    <ligand>
        <name>Mg(2+)</name>
        <dbReference type="ChEBI" id="CHEBI:18420"/>
        <label>1</label>
    </ligand>
</feature>
<dbReference type="GO" id="GO:0005524">
    <property type="term" value="F:ATP binding"/>
    <property type="evidence" value="ECO:0007669"/>
    <property type="project" value="UniProtKB-KW"/>
</dbReference>
<feature type="domain" description="GS beta-grasp" evidence="20">
    <location>
        <begin position="21"/>
        <end position="105"/>
    </location>
</feature>
<keyword evidence="8 14" id="KW-0479">Metal-binding</keyword>
<dbReference type="InterPro" id="IPR008147">
    <property type="entry name" value="Gln_synt_N"/>
</dbReference>
<dbReference type="GO" id="GO:0005737">
    <property type="term" value="C:cytoplasm"/>
    <property type="evidence" value="ECO:0007669"/>
    <property type="project" value="UniProtKB-SubCell"/>
</dbReference>
<dbReference type="PROSITE" id="PS51987">
    <property type="entry name" value="GS_CATALYTIC"/>
    <property type="match status" value="1"/>
</dbReference>
<comment type="cofactor">
    <cofactor evidence="14">
        <name>Mg(2+)</name>
        <dbReference type="ChEBI" id="CHEBI:18420"/>
    </cofactor>
    <text evidence="14">Binds 2 Mg(2+) ions per subunit.</text>
</comment>
<dbReference type="eggNOG" id="COG0174">
    <property type="taxonomic scope" value="Bacteria"/>
</dbReference>
<dbReference type="HOGENOM" id="CLU_017290_1_2_9"/>
<dbReference type="GO" id="GO:0046872">
    <property type="term" value="F:metal ion binding"/>
    <property type="evidence" value="ECO:0007669"/>
    <property type="project" value="UniProtKB-KW"/>
</dbReference>
<dbReference type="SUPFAM" id="SSF54368">
    <property type="entry name" value="Glutamine synthetase, N-terminal domain"/>
    <property type="match status" value="1"/>
</dbReference>
<dbReference type="PROSITE" id="PS00180">
    <property type="entry name" value="GLNA_1"/>
    <property type="match status" value="1"/>
</dbReference>
<feature type="binding site" evidence="13">
    <location>
        <begin position="279"/>
        <end position="281"/>
    </location>
    <ligand>
        <name>ATP</name>
        <dbReference type="ChEBI" id="CHEBI:30616"/>
    </ligand>
</feature>
<dbReference type="InterPro" id="IPR008146">
    <property type="entry name" value="Gln_synth_cat_dom"/>
</dbReference>
<feature type="binding site" evidence="14">
    <location>
        <position position="277"/>
    </location>
    <ligand>
        <name>Mg(2+)</name>
        <dbReference type="ChEBI" id="CHEBI:18420"/>
        <label>1</label>
    </ligand>
</feature>
<sequence>MGNIKCGFKDYEEFKNFVKENEVKFVDVRFCDVPGTWQHFTVPVEAFDEGVIEEGLGFDGSSIRGFQQIEESDMILIPDLSSAFVDPFFDDLTVNIICDVKEPIILRDYPKDPRGVARRAENYLKTTGIADTAYFGPEAEFFIFDDVKYKYDSRGGMFSIDSVEAWWNSDREEEPNLGHKIRAKEGYFPCPPNDQLQDVRSEMVKAMMEVGLEIEVHHHEVATAGQVEIDIRFNNLLRMADDLMKYKYVAKNVARSNGLTVTFMPKPLFGDNGSGMHCHQSLWKGGKPLFYDEKGYAGLSDIALWYIGGLLKHAKSVLAFAAPTTNSYKRLVPHYEAPVNLAYSQRNRSAAIRIPMYTANPKAKRIEFRPPDPSANPYLAFSAMLMAGLDGIENKIDPGKPLDKNIYDLPPEEAKNIPSVPGSLDEALDALEADHEYLLKGGVFSKGLIESYIKFKRTQAKEVAIRPHPYEFVTLFDI</sequence>
<comment type="similarity">
    <text evidence="2 16 17">Belongs to the glutamine synthetase family.</text>
</comment>
<keyword evidence="11 14" id="KW-0460">Magnesium</keyword>